<feature type="coiled-coil region" evidence="1">
    <location>
        <begin position="192"/>
        <end position="259"/>
    </location>
</feature>
<evidence type="ECO:0000256" key="2">
    <source>
        <dbReference type="SAM" id="MobiDB-lite"/>
    </source>
</evidence>
<evidence type="ECO:0000313" key="3">
    <source>
        <dbReference type="EMBL" id="PKY89635.1"/>
    </source>
</evidence>
<feature type="region of interest" description="Disordered" evidence="2">
    <location>
        <begin position="326"/>
        <end position="387"/>
    </location>
</feature>
<feature type="compositionally biased region" description="Acidic residues" evidence="2">
    <location>
        <begin position="344"/>
        <end position="387"/>
    </location>
</feature>
<accession>A0A2I1K261</accession>
<protein>
    <submittedName>
        <fullName evidence="3">Uncharacterized protein</fullName>
    </submittedName>
</protein>
<dbReference type="RefSeq" id="WP_101953962.1">
    <property type="nucleotide sequence ID" value="NZ_PKHE01000005.1"/>
</dbReference>
<evidence type="ECO:0000313" key="4">
    <source>
        <dbReference type="Proteomes" id="UP000234384"/>
    </source>
</evidence>
<evidence type="ECO:0000256" key="1">
    <source>
        <dbReference type="SAM" id="Coils"/>
    </source>
</evidence>
<dbReference type="Proteomes" id="UP000234384">
    <property type="component" value="Unassembled WGS sequence"/>
</dbReference>
<dbReference type="EMBL" id="PKHE01000005">
    <property type="protein sequence ID" value="PKY89635.1"/>
    <property type="molecule type" value="Genomic_DNA"/>
</dbReference>
<sequence length="387" mass="43712">MMKKMKKWLVVGLLGSSIGMGTLGQSVHAETDWQSIYEELVETSMELQPTSGTYQLTANLVGADELSVNGDVNGAFKFTTEPLTAQGNVTIKGLVNPPASEEDAEPQNIDFTGEAIYVDDTVYYNTGFEWEVINFDGFEEQFAEIFDQIKDMQGQTPEDWELVQQLYDFEETETEYIMTLKDDVNYEQVLEMIDLEELKEQSRKNTEEMIEEIEQAIEEARQEAEEAGEDPEEFVGLTEEEKQEMLNSATENIEEQIKLGIQSLKDAEIHYDKETKRMTYTRMEIELDGPAIREVMEEVNGMTEEESAVLDEFKLMLTLEIHIDPEFQGGPITAPTLGSSVENEAAEESEEASEEASEEESSDESIEETEAESLEETEAAEEETSAE</sequence>
<keyword evidence="1" id="KW-0175">Coiled coil</keyword>
<gene>
    <name evidence="3" type="ORF">CYJ57_02715</name>
</gene>
<reference evidence="3 4" key="1">
    <citation type="submission" date="2017-12" db="EMBL/GenBank/DDBJ databases">
        <title>Phylogenetic diversity of female urinary microbiome.</title>
        <authorList>
            <person name="Thomas-White K."/>
            <person name="Wolfe A.J."/>
        </authorList>
    </citation>
    <scope>NUCLEOTIDE SEQUENCE [LARGE SCALE GENOMIC DNA]</scope>
    <source>
        <strain evidence="3 4">UMB0898</strain>
    </source>
</reference>
<dbReference type="AlphaFoldDB" id="A0A2I1K261"/>
<organism evidence="3 4">
    <name type="scientific">Falseniella ignava</name>
    <dbReference type="NCBI Taxonomy" id="137730"/>
    <lineage>
        <taxon>Bacteria</taxon>
        <taxon>Bacillati</taxon>
        <taxon>Bacillota</taxon>
        <taxon>Bacilli</taxon>
        <taxon>Lactobacillales</taxon>
        <taxon>Aerococcaceae</taxon>
        <taxon>Falseniella</taxon>
    </lineage>
</organism>
<proteinExistence type="predicted"/>
<comment type="caution">
    <text evidence="3">The sequence shown here is derived from an EMBL/GenBank/DDBJ whole genome shotgun (WGS) entry which is preliminary data.</text>
</comment>
<name>A0A2I1K261_9LACT</name>